<dbReference type="Proteomes" id="UP000027920">
    <property type="component" value="Unassembled WGS sequence"/>
</dbReference>
<accession>A0A072PY91</accession>
<name>A0A072PY91_9EURO</name>
<dbReference type="GeneID" id="25277096"/>
<keyword evidence="5" id="KW-0503">Monooxygenase</keyword>
<dbReference type="PRINTS" id="PR00420">
    <property type="entry name" value="RNGMNOXGNASE"/>
</dbReference>
<keyword evidence="3" id="KW-0274">FAD</keyword>
<dbReference type="EMBL" id="AMGV01000002">
    <property type="protein sequence ID" value="KEF60590.1"/>
    <property type="molecule type" value="Genomic_DNA"/>
</dbReference>
<evidence type="ECO:0000256" key="1">
    <source>
        <dbReference type="ARBA" id="ARBA00007992"/>
    </source>
</evidence>
<reference evidence="7 8" key="1">
    <citation type="submission" date="2013-03" db="EMBL/GenBank/DDBJ databases">
        <title>The Genome Sequence of Exophiala aquamarina CBS 119918.</title>
        <authorList>
            <consortium name="The Broad Institute Genomics Platform"/>
            <person name="Cuomo C."/>
            <person name="de Hoog S."/>
            <person name="Gorbushina A."/>
            <person name="Walker B."/>
            <person name="Young S.K."/>
            <person name="Zeng Q."/>
            <person name="Gargeya S."/>
            <person name="Fitzgerald M."/>
            <person name="Haas B."/>
            <person name="Abouelleil A."/>
            <person name="Allen A.W."/>
            <person name="Alvarado L."/>
            <person name="Arachchi H.M."/>
            <person name="Berlin A.M."/>
            <person name="Chapman S.B."/>
            <person name="Gainer-Dewar J."/>
            <person name="Goldberg J."/>
            <person name="Griggs A."/>
            <person name="Gujja S."/>
            <person name="Hansen M."/>
            <person name="Howarth C."/>
            <person name="Imamovic A."/>
            <person name="Ireland A."/>
            <person name="Larimer J."/>
            <person name="McCowan C."/>
            <person name="Murphy C."/>
            <person name="Pearson M."/>
            <person name="Poon T.W."/>
            <person name="Priest M."/>
            <person name="Roberts A."/>
            <person name="Saif S."/>
            <person name="Shea T."/>
            <person name="Sisk P."/>
            <person name="Sykes S."/>
            <person name="Wortman J."/>
            <person name="Nusbaum C."/>
            <person name="Birren B."/>
        </authorList>
    </citation>
    <scope>NUCLEOTIDE SEQUENCE [LARGE SCALE GENOMIC DNA]</scope>
    <source>
        <strain evidence="7 8">CBS 119918</strain>
    </source>
</reference>
<dbReference type="OrthoDB" id="1878542at2759"/>
<evidence type="ECO:0000256" key="5">
    <source>
        <dbReference type="ARBA" id="ARBA00023033"/>
    </source>
</evidence>
<keyword evidence="4" id="KW-0560">Oxidoreductase</keyword>
<dbReference type="SUPFAM" id="SSF54373">
    <property type="entry name" value="FAD-linked reductases, C-terminal domain"/>
    <property type="match status" value="1"/>
</dbReference>
<dbReference type="SUPFAM" id="SSF51905">
    <property type="entry name" value="FAD/NAD(P)-binding domain"/>
    <property type="match status" value="1"/>
</dbReference>
<dbReference type="VEuPathDB" id="FungiDB:A1O9_02151"/>
<dbReference type="PANTHER" id="PTHR13789">
    <property type="entry name" value="MONOOXYGENASE"/>
    <property type="match status" value="1"/>
</dbReference>
<evidence type="ECO:0000256" key="3">
    <source>
        <dbReference type="ARBA" id="ARBA00022827"/>
    </source>
</evidence>
<keyword evidence="2" id="KW-0285">Flavoprotein</keyword>
<dbReference type="GO" id="GO:0071949">
    <property type="term" value="F:FAD binding"/>
    <property type="evidence" value="ECO:0007669"/>
    <property type="project" value="InterPro"/>
</dbReference>
<evidence type="ECO:0000313" key="8">
    <source>
        <dbReference type="Proteomes" id="UP000027920"/>
    </source>
</evidence>
<dbReference type="Gene3D" id="3.50.50.60">
    <property type="entry name" value="FAD/NAD(P)-binding domain"/>
    <property type="match status" value="1"/>
</dbReference>
<dbReference type="RefSeq" id="XP_013263180.1">
    <property type="nucleotide sequence ID" value="XM_013407726.1"/>
</dbReference>
<dbReference type="AlphaFoldDB" id="A0A072PY91"/>
<dbReference type="Pfam" id="PF01494">
    <property type="entry name" value="FAD_binding_3"/>
    <property type="match status" value="1"/>
</dbReference>
<dbReference type="GO" id="GO:0004497">
    <property type="term" value="F:monooxygenase activity"/>
    <property type="evidence" value="ECO:0007669"/>
    <property type="project" value="UniProtKB-KW"/>
</dbReference>
<feature type="domain" description="FAD-binding" evidence="6">
    <location>
        <begin position="52"/>
        <end position="298"/>
    </location>
</feature>
<dbReference type="InterPro" id="IPR036188">
    <property type="entry name" value="FAD/NAD-bd_sf"/>
</dbReference>
<dbReference type="STRING" id="1182545.A0A072PY91"/>
<protein>
    <recommendedName>
        <fullName evidence="6">FAD-binding domain-containing protein</fullName>
    </recommendedName>
</protein>
<evidence type="ECO:0000256" key="2">
    <source>
        <dbReference type="ARBA" id="ARBA00022630"/>
    </source>
</evidence>
<dbReference type="HOGENOM" id="CLU_009665_19_3_1"/>
<evidence type="ECO:0000259" key="6">
    <source>
        <dbReference type="Pfam" id="PF01494"/>
    </source>
</evidence>
<proteinExistence type="inferred from homology"/>
<dbReference type="PANTHER" id="PTHR13789:SF311">
    <property type="entry name" value="HYDROXYLASE, PUTATIVE (AFU_ORTHOLOGUE AFUA_5G10180)-RELATED"/>
    <property type="match status" value="1"/>
</dbReference>
<dbReference type="InterPro" id="IPR002938">
    <property type="entry name" value="FAD-bd"/>
</dbReference>
<evidence type="ECO:0000256" key="4">
    <source>
        <dbReference type="ARBA" id="ARBA00023002"/>
    </source>
</evidence>
<organism evidence="7 8">
    <name type="scientific">Exophiala aquamarina CBS 119918</name>
    <dbReference type="NCBI Taxonomy" id="1182545"/>
    <lineage>
        <taxon>Eukaryota</taxon>
        <taxon>Fungi</taxon>
        <taxon>Dikarya</taxon>
        <taxon>Ascomycota</taxon>
        <taxon>Pezizomycotina</taxon>
        <taxon>Eurotiomycetes</taxon>
        <taxon>Chaetothyriomycetidae</taxon>
        <taxon>Chaetothyriales</taxon>
        <taxon>Herpotrichiellaceae</taxon>
        <taxon>Exophiala</taxon>
    </lineage>
</organism>
<comment type="similarity">
    <text evidence="1">Belongs to the paxM FAD-dependent monooxygenase family.</text>
</comment>
<dbReference type="InterPro" id="IPR050493">
    <property type="entry name" value="FAD-dep_Monooxygenase_BioMet"/>
</dbReference>
<sequence length="367" mass="40579">MAMFSRRDSWAIDVSRDTGVLGCKCVLSANFERVILKASIKRVLHRSAYVGVMLEEATAAGVCVLVGANVVDIDFEIPHVVLDDERIIKADVIVGADGLWSTTRDKLLGTLSPPIETGDLAYRATFNRAELLAIDNVRVTELCSRRSVNIWFGPDRHAVFYPVHGGEQFNLVLLRPDNIPPSARTVQADIEEMRSTFDGWDSTLEKLISCVSSALKWKLCHHRELETWTRGSVVLLGDACHPTLPYQAQGAAMAVEDGAVLGRLLGAFQSDASPEKSLLAVLKLYESLRKSRTTTNVQAATSNRKMFHMSDGPEQVKRDAELRTADYTKPSAFRWLDPEHNMDMLGFDAILDSEKAYKVLVASTLGT</sequence>
<comment type="caution">
    <text evidence="7">The sequence shown here is derived from an EMBL/GenBank/DDBJ whole genome shotgun (WGS) entry which is preliminary data.</text>
</comment>
<keyword evidence="8" id="KW-1185">Reference proteome</keyword>
<evidence type="ECO:0000313" key="7">
    <source>
        <dbReference type="EMBL" id="KEF60590.1"/>
    </source>
</evidence>
<gene>
    <name evidence="7" type="ORF">A1O9_02151</name>
</gene>